<evidence type="ECO:0000256" key="1">
    <source>
        <dbReference type="SAM" id="MobiDB-lite"/>
    </source>
</evidence>
<dbReference type="InterPro" id="IPR050849">
    <property type="entry name" value="HAD-like_hydrolase_phosphatase"/>
</dbReference>
<dbReference type="EMBL" id="JAABOA010002177">
    <property type="protein sequence ID" value="KAF9580266.1"/>
    <property type="molecule type" value="Genomic_DNA"/>
</dbReference>
<evidence type="ECO:0000313" key="2">
    <source>
        <dbReference type="EMBL" id="KAF9580266.1"/>
    </source>
</evidence>
<dbReference type="PANTHER" id="PTHR28181">
    <property type="entry name" value="UPF0655 PROTEIN YCR015C"/>
    <property type="match status" value="1"/>
</dbReference>
<gene>
    <name evidence="2" type="ORF">BGW38_003155</name>
</gene>
<feature type="compositionally biased region" description="Basic and acidic residues" evidence="1">
    <location>
        <begin position="156"/>
        <end position="167"/>
    </location>
</feature>
<organism evidence="2 3">
    <name type="scientific">Lunasporangiospora selenospora</name>
    <dbReference type="NCBI Taxonomy" id="979761"/>
    <lineage>
        <taxon>Eukaryota</taxon>
        <taxon>Fungi</taxon>
        <taxon>Fungi incertae sedis</taxon>
        <taxon>Mucoromycota</taxon>
        <taxon>Mortierellomycotina</taxon>
        <taxon>Mortierellomycetes</taxon>
        <taxon>Mortierellales</taxon>
        <taxon>Mortierellaceae</taxon>
        <taxon>Lunasporangiospora</taxon>
    </lineage>
</organism>
<dbReference type="AlphaFoldDB" id="A0A9P6FT27"/>
<feature type="non-terminal residue" evidence="2">
    <location>
        <position position="332"/>
    </location>
</feature>
<evidence type="ECO:0000313" key="3">
    <source>
        <dbReference type="Proteomes" id="UP000780801"/>
    </source>
</evidence>
<sequence length="332" mass="37157">MASTLFRFPKAEGLVHLLGINDAGSDQSNARGQSHDLASLFTVQTVHDPPAVNGGSAVLKPSIFSVNDLLHFDHLVCDFDETITDHDTTSSFDTLAEQKRSDVYDRPELSWSEILQAYLDDLDKVDVGDLCHLNVNSQANARHVDGENGSSGGQDADVKSHVHEPTPHHAHSTNKKWPPLLDPTVRSLKCHIDGRTFTPEPDLPVPKVASLQPWIQCQVRKRAVEKVSLDRVDRSGNLVGLTRAQIREYGRTQVKLRPGMVQLLRAFVAEQDRQRRQQEQEQEQKSLSATTETLKEKNKKLGELWIVSVNWSKDLIRGAMEQVFGSEEATHR</sequence>
<keyword evidence="3" id="KW-1185">Reference proteome</keyword>
<dbReference type="OrthoDB" id="245150at2759"/>
<dbReference type="Proteomes" id="UP000780801">
    <property type="component" value="Unassembled WGS sequence"/>
</dbReference>
<protein>
    <submittedName>
        <fullName evidence="2">Uncharacterized protein</fullName>
    </submittedName>
</protein>
<proteinExistence type="predicted"/>
<name>A0A9P6FT27_9FUNG</name>
<accession>A0A9P6FT27</accession>
<reference evidence="2" key="1">
    <citation type="journal article" date="2020" name="Fungal Divers.">
        <title>Resolving the Mortierellaceae phylogeny through synthesis of multi-gene phylogenetics and phylogenomics.</title>
        <authorList>
            <person name="Vandepol N."/>
            <person name="Liber J."/>
            <person name="Desiro A."/>
            <person name="Na H."/>
            <person name="Kennedy M."/>
            <person name="Barry K."/>
            <person name="Grigoriev I.V."/>
            <person name="Miller A.N."/>
            <person name="O'Donnell K."/>
            <person name="Stajich J.E."/>
            <person name="Bonito G."/>
        </authorList>
    </citation>
    <scope>NUCLEOTIDE SEQUENCE</scope>
    <source>
        <strain evidence="2">KOD1015</strain>
    </source>
</reference>
<dbReference type="PANTHER" id="PTHR28181:SF1">
    <property type="entry name" value="COLD TOLERANCE PROTEIN 1"/>
    <property type="match status" value="1"/>
</dbReference>
<comment type="caution">
    <text evidence="2">The sequence shown here is derived from an EMBL/GenBank/DDBJ whole genome shotgun (WGS) entry which is preliminary data.</text>
</comment>
<feature type="region of interest" description="Disordered" evidence="1">
    <location>
        <begin position="141"/>
        <end position="180"/>
    </location>
</feature>